<feature type="region of interest" description="Disordered" evidence="1">
    <location>
        <begin position="47"/>
        <end position="70"/>
    </location>
</feature>
<name>A0A0L0UPV7_9BASI</name>
<dbReference type="EMBL" id="AJIL01000505">
    <property type="protein sequence ID" value="KNE89117.1"/>
    <property type="molecule type" value="Genomic_DNA"/>
</dbReference>
<reference evidence="3" key="1">
    <citation type="submission" date="2014-03" db="EMBL/GenBank/DDBJ databases">
        <title>The Genome Sequence of Puccinia striiformis f. sp. tritici PST-78.</title>
        <authorList>
            <consortium name="The Broad Institute Genome Sequencing Platform"/>
            <person name="Cuomo C."/>
            <person name="Hulbert S."/>
            <person name="Chen X."/>
            <person name="Walker B."/>
            <person name="Young S.K."/>
            <person name="Zeng Q."/>
            <person name="Gargeya S."/>
            <person name="Fitzgerald M."/>
            <person name="Haas B."/>
            <person name="Abouelleil A."/>
            <person name="Alvarado L."/>
            <person name="Arachchi H.M."/>
            <person name="Berlin A.M."/>
            <person name="Chapman S.B."/>
            <person name="Goldberg J."/>
            <person name="Griggs A."/>
            <person name="Gujja S."/>
            <person name="Hansen M."/>
            <person name="Howarth C."/>
            <person name="Imamovic A."/>
            <person name="Larimer J."/>
            <person name="McCowan C."/>
            <person name="Montmayeur A."/>
            <person name="Murphy C."/>
            <person name="Neiman D."/>
            <person name="Pearson M."/>
            <person name="Priest M."/>
            <person name="Roberts A."/>
            <person name="Saif S."/>
            <person name="Shea T."/>
            <person name="Sisk P."/>
            <person name="Sykes S."/>
            <person name="Wortman J."/>
            <person name="Nusbaum C."/>
            <person name="Birren B."/>
        </authorList>
    </citation>
    <scope>NUCLEOTIDE SEQUENCE [LARGE SCALE GENOMIC DNA]</scope>
    <source>
        <strain evidence="3">race PST-78</strain>
    </source>
</reference>
<evidence type="ECO:0000313" key="2">
    <source>
        <dbReference type="EMBL" id="KNE89117.1"/>
    </source>
</evidence>
<evidence type="ECO:0000256" key="1">
    <source>
        <dbReference type="SAM" id="MobiDB-lite"/>
    </source>
</evidence>
<feature type="region of interest" description="Disordered" evidence="1">
    <location>
        <begin position="1"/>
        <end position="35"/>
    </location>
</feature>
<protein>
    <submittedName>
        <fullName evidence="2">Uncharacterized protein</fullName>
    </submittedName>
</protein>
<accession>A0A0L0UPV7</accession>
<organism evidence="2 3">
    <name type="scientific">Puccinia striiformis f. sp. tritici PST-78</name>
    <dbReference type="NCBI Taxonomy" id="1165861"/>
    <lineage>
        <taxon>Eukaryota</taxon>
        <taxon>Fungi</taxon>
        <taxon>Dikarya</taxon>
        <taxon>Basidiomycota</taxon>
        <taxon>Pucciniomycotina</taxon>
        <taxon>Pucciniomycetes</taxon>
        <taxon>Pucciniales</taxon>
        <taxon>Pucciniaceae</taxon>
        <taxon>Puccinia</taxon>
    </lineage>
</organism>
<comment type="caution">
    <text evidence="2">The sequence shown here is derived from an EMBL/GenBank/DDBJ whole genome shotgun (WGS) entry which is preliminary data.</text>
</comment>
<sequence length="70" mass="7903">MIGFALPISERSAQEQRDKEEAKSHNNLGENDDDDEVCLPTAWFFPESTSHMKDRSNPARNNTGRHKMGG</sequence>
<dbReference type="Proteomes" id="UP000054564">
    <property type="component" value="Unassembled WGS sequence"/>
</dbReference>
<evidence type="ECO:0000313" key="3">
    <source>
        <dbReference type="Proteomes" id="UP000054564"/>
    </source>
</evidence>
<dbReference type="AlphaFoldDB" id="A0A0L0UPV7"/>
<feature type="compositionally biased region" description="Basic and acidic residues" evidence="1">
    <location>
        <begin position="12"/>
        <end position="24"/>
    </location>
</feature>
<keyword evidence="3" id="KW-1185">Reference proteome</keyword>
<gene>
    <name evidence="2" type="ORF">PSTG_17426</name>
</gene>
<proteinExistence type="predicted"/>